<gene>
    <name evidence="1" type="ORF">AAFP32_11980</name>
</gene>
<dbReference type="EMBL" id="CP158281">
    <property type="protein sequence ID" value="XBV88272.1"/>
    <property type="molecule type" value="Genomic_DNA"/>
</dbReference>
<evidence type="ECO:0000313" key="1">
    <source>
        <dbReference type="EMBL" id="XBV88272.1"/>
    </source>
</evidence>
<reference evidence="1" key="1">
    <citation type="submission" date="2024-06" db="EMBL/GenBank/DDBJ databases">
        <title>Brevibacterium koreense sp. nov., isolated from jogae-jeotgal, a Korean fermented seafood.</title>
        <authorList>
            <person name="Whon T.W."/>
            <person name="Nam S."/>
            <person name="Kim Y."/>
        </authorList>
    </citation>
    <scope>NUCLEOTIDE SEQUENCE</scope>
    <source>
        <strain evidence="1">CBA3109</strain>
    </source>
</reference>
<protein>
    <recommendedName>
        <fullName evidence="2">Lipoprotein LpqB beta-propeller domain-containing protein</fullName>
    </recommendedName>
</protein>
<proteinExistence type="predicted"/>
<sequence length="230" mass="25045">MQGVATTGSHFYLVGGDPAQDPTVAIYDNQGQLVSVRSWTRAEFMQAVNTSAPGTLTISDFEWESEGATNVDGRLYTGHVVSNKEPRGAGYQRYVVILQHGDAIAPRMSPTPLTNYSADSGWIDLPIDTTTYVTKTSGRKAMYRMRGGELMFYGIVERKDQAKMPANTYLPITSGPLPDDILPDQALRSVCAGDGPTTVVALVERGQPVKVNLSAQSLSVFLENSRFTLY</sequence>
<dbReference type="AlphaFoldDB" id="A0AAU7UI13"/>
<name>A0AAU7UI13_9MICO</name>
<accession>A0AAU7UI13</accession>
<organism evidence="1">
    <name type="scientific">Brevibacterium koreense</name>
    <dbReference type="NCBI Taxonomy" id="3140787"/>
    <lineage>
        <taxon>Bacteria</taxon>
        <taxon>Bacillati</taxon>
        <taxon>Actinomycetota</taxon>
        <taxon>Actinomycetes</taxon>
        <taxon>Micrococcales</taxon>
        <taxon>Brevibacteriaceae</taxon>
        <taxon>Brevibacterium</taxon>
    </lineage>
</organism>
<dbReference type="RefSeq" id="WP_350269311.1">
    <property type="nucleotide sequence ID" value="NZ_CP158281.1"/>
</dbReference>
<evidence type="ECO:0008006" key="2">
    <source>
        <dbReference type="Google" id="ProtNLM"/>
    </source>
</evidence>
<dbReference type="KEGG" id="bkr:AAFP32_11980"/>